<dbReference type="EMBL" id="JAWDJX010000001">
    <property type="protein sequence ID" value="KAK3059059.1"/>
    <property type="molecule type" value="Genomic_DNA"/>
</dbReference>
<sequence>MAPSKYLIRALSKPIKVDESLWEKWYAEEHTPDAVNAGIGDRGAFFRAHNEFSLQTKTPSGSGETKLHGAQLSHFNELPGDKTFCAVYQTKFENYTETEEIKKTMTTSEMFGGKEFFPLAEWDVRVYELIQDYNPDNLPDSAPPFVLHVQNEPADDADYHDFYENEHLGLLHKVPGYRRSQRYKLIHNIIGAPDDTPRFLVIHEWEHLDALDGPELRAADLSPNVHRVFGTAKAVNVRGFRSVYNKGYSK</sequence>
<dbReference type="SUPFAM" id="SSF54909">
    <property type="entry name" value="Dimeric alpha+beta barrel"/>
    <property type="match status" value="1"/>
</dbReference>
<reference evidence="1" key="1">
    <citation type="submission" date="2023-04" db="EMBL/GenBank/DDBJ databases">
        <title>Black Yeasts Isolated from many extreme environments.</title>
        <authorList>
            <person name="Coleine C."/>
            <person name="Stajich J.E."/>
            <person name="Selbmann L."/>
        </authorList>
    </citation>
    <scope>NUCLEOTIDE SEQUENCE</scope>
    <source>
        <strain evidence="1">CCFEE 5312</strain>
    </source>
</reference>
<dbReference type="Proteomes" id="UP001271007">
    <property type="component" value="Unassembled WGS sequence"/>
</dbReference>
<proteinExistence type="predicted"/>
<gene>
    <name evidence="1" type="primary">SEC27_1</name>
    <name evidence="1" type="ORF">LTR09_000625</name>
</gene>
<name>A0AAJ0GJZ7_9PEZI</name>
<dbReference type="Gene3D" id="3.30.70.100">
    <property type="match status" value="1"/>
</dbReference>
<evidence type="ECO:0000313" key="2">
    <source>
        <dbReference type="Proteomes" id="UP001271007"/>
    </source>
</evidence>
<dbReference type="InterPro" id="IPR011008">
    <property type="entry name" value="Dimeric_a/b-barrel"/>
</dbReference>
<keyword evidence="2" id="KW-1185">Reference proteome</keyword>
<evidence type="ECO:0000313" key="1">
    <source>
        <dbReference type="EMBL" id="KAK3059059.1"/>
    </source>
</evidence>
<accession>A0AAJ0GJZ7</accession>
<protein>
    <submittedName>
        <fullName evidence="1">Coatomer subunit beta</fullName>
    </submittedName>
</protein>
<comment type="caution">
    <text evidence="1">The sequence shown here is derived from an EMBL/GenBank/DDBJ whole genome shotgun (WGS) entry which is preliminary data.</text>
</comment>
<dbReference type="AlphaFoldDB" id="A0AAJ0GJZ7"/>
<organism evidence="1 2">
    <name type="scientific">Extremus antarcticus</name>
    <dbReference type="NCBI Taxonomy" id="702011"/>
    <lineage>
        <taxon>Eukaryota</taxon>
        <taxon>Fungi</taxon>
        <taxon>Dikarya</taxon>
        <taxon>Ascomycota</taxon>
        <taxon>Pezizomycotina</taxon>
        <taxon>Dothideomycetes</taxon>
        <taxon>Dothideomycetidae</taxon>
        <taxon>Mycosphaerellales</taxon>
        <taxon>Extremaceae</taxon>
        <taxon>Extremus</taxon>
    </lineage>
</organism>